<evidence type="ECO:0000256" key="8">
    <source>
        <dbReference type="ARBA" id="ARBA00023180"/>
    </source>
</evidence>
<dbReference type="InterPro" id="IPR013785">
    <property type="entry name" value="Aldolase_TIM"/>
</dbReference>
<evidence type="ECO:0000313" key="14">
    <source>
        <dbReference type="Proteomes" id="UP000606786"/>
    </source>
</evidence>
<dbReference type="CDD" id="cd14792">
    <property type="entry name" value="GH27"/>
    <property type="match status" value="1"/>
</dbReference>
<feature type="domain" description="Alpha galactosidase A C-terminal" evidence="12">
    <location>
        <begin position="340"/>
        <end position="430"/>
    </location>
</feature>
<dbReference type="Pfam" id="PF17450">
    <property type="entry name" value="Melibiase_2_C"/>
    <property type="match status" value="1"/>
</dbReference>
<dbReference type="AlphaFoldDB" id="A0A811VKE9"/>
<evidence type="ECO:0000256" key="3">
    <source>
        <dbReference type="ARBA" id="ARBA00011738"/>
    </source>
</evidence>
<dbReference type="SUPFAM" id="SSF51011">
    <property type="entry name" value="Glycosyl hydrolase domain"/>
    <property type="match status" value="1"/>
</dbReference>
<keyword evidence="14" id="KW-1185">Reference proteome</keyword>
<keyword evidence="9" id="KW-0458">Lysosome</keyword>
<evidence type="ECO:0000313" key="13">
    <source>
        <dbReference type="EMBL" id="CAD7015474.1"/>
    </source>
</evidence>
<evidence type="ECO:0000256" key="4">
    <source>
        <dbReference type="ARBA" id="ARBA00022729"/>
    </source>
</evidence>
<dbReference type="GO" id="GO:0005764">
    <property type="term" value="C:lysosome"/>
    <property type="evidence" value="ECO:0007669"/>
    <property type="project" value="UniProtKB-SubCell"/>
</dbReference>
<dbReference type="EMBL" id="CAJHJT010000056">
    <property type="protein sequence ID" value="CAD7015474.1"/>
    <property type="molecule type" value="Genomic_DNA"/>
</dbReference>
<dbReference type="InterPro" id="IPR017853">
    <property type="entry name" value="GH"/>
</dbReference>
<dbReference type="OrthoDB" id="5795902at2759"/>
<name>A0A811VKE9_CERCA</name>
<evidence type="ECO:0000256" key="10">
    <source>
        <dbReference type="ARBA" id="ARBA00023295"/>
    </source>
</evidence>
<organism evidence="13 14">
    <name type="scientific">Ceratitis capitata</name>
    <name type="common">Mediterranean fruit fly</name>
    <name type="synonym">Tephritis capitata</name>
    <dbReference type="NCBI Taxonomy" id="7213"/>
    <lineage>
        <taxon>Eukaryota</taxon>
        <taxon>Metazoa</taxon>
        <taxon>Ecdysozoa</taxon>
        <taxon>Arthropoda</taxon>
        <taxon>Hexapoda</taxon>
        <taxon>Insecta</taxon>
        <taxon>Pterygota</taxon>
        <taxon>Neoptera</taxon>
        <taxon>Endopterygota</taxon>
        <taxon>Diptera</taxon>
        <taxon>Brachycera</taxon>
        <taxon>Muscomorpha</taxon>
        <taxon>Tephritoidea</taxon>
        <taxon>Tephritidae</taxon>
        <taxon>Ceratitis</taxon>
        <taxon>Ceratitis</taxon>
    </lineage>
</organism>
<evidence type="ECO:0000259" key="12">
    <source>
        <dbReference type="Pfam" id="PF17450"/>
    </source>
</evidence>
<dbReference type="PROSITE" id="PS00512">
    <property type="entry name" value="ALPHA_GALACTOSIDASE"/>
    <property type="match status" value="1"/>
</dbReference>
<dbReference type="Proteomes" id="UP000606786">
    <property type="component" value="Unassembled WGS sequence"/>
</dbReference>
<dbReference type="GO" id="GO:0019377">
    <property type="term" value="P:glycolipid catabolic process"/>
    <property type="evidence" value="ECO:0007669"/>
    <property type="project" value="UniProtKB-ARBA"/>
</dbReference>
<gene>
    <name evidence="13" type="ORF">CCAP1982_LOCUS23414</name>
</gene>
<dbReference type="GO" id="GO:0009311">
    <property type="term" value="P:oligosaccharide metabolic process"/>
    <property type="evidence" value="ECO:0007669"/>
    <property type="project" value="TreeGrafter"/>
</dbReference>
<dbReference type="Gene3D" id="3.20.20.70">
    <property type="entry name" value="Aldolase class I"/>
    <property type="match status" value="1"/>
</dbReference>
<dbReference type="InterPro" id="IPR000111">
    <property type="entry name" value="Glyco_hydro_27/36_CS"/>
</dbReference>
<keyword evidence="4" id="KW-0732">Signal</keyword>
<keyword evidence="6" id="KW-0443">Lipid metabolism</keyword>
<proteinExistence type="inferred from homology"/>
<accession>A0A811VKE9</accession>
<keyword evidence="8" id="KW-0325">Glycoprotein</keyword>
<dbReference type="PANTHER" id="PTHR11452:SF66">
    <property type="entry name" value="ALPHA-GALACTOSIDASE"/>
    <property type="match status" value="1"/>
</dbReference>
<sequence>MNVARKSGTVRHYIHILRKEIRETPSKMFYNILFLLLVSYRATQALENGLARTPPMGWMHWERYRCITDCKNYPNECISENLFKRTTDLLVSEGYAAAGYEYVIIDDCWLEKSRDNVTNKLVEDRYRFPSGLNHLADYIHNSGLKFGLYQDYGTHTCAGYPGVINHMALDAQTFAEWDVDYVKLDGCYADTATMDAGYPEFGRLLNKTGRPMIYSCSWPVYQEYEGKIPDYEALKQHCNLWRNYDDIDDSFESVAKIMDYFSKNQDRIQPHGGPGHWNDPDMLILGNYGLSYDQSKLQMAVWAILAAPLIMSNDLATVRPEIKAILQNRDVIAVNQDPLGIQGRRILIQKNIEVWARPIMPRNAAGDYSYAVAFVSRRTDGAPYPISFNLKEIGLRSQRGYDVFNLYDKTEQLGLYKSLDSFYTRIIPNGVNFYKFTVLGSPNRY</sequence>
<dbReference type="PRINTS" id="PR00740">
    <property type="entry name" value="GLHYDRLASE27"/>
</dbReference>
<dbReference type="FunFam" id="3.20.20.70:FF:000070">
    <property type="entry name" value="Alpha-galactosidase"/>
    <property type="match status" value="1"/>
</dbReference>
<keyword evidence="5 11" id="KW-0378">Hydrolase</keyword>
<dbReference type="PANTHER" id="PTHR11452">
    <property type="entry name" value="ALPHA-GALACTOSIDASE/ALPHA-N-ACETYLGALACTOSAMINIDASE"/>
    <property type="match status" value="1"/>
</dbReference>
<dbReference type="InterPro" id="IPR035373">
    <property type="entry name" value="Melibiase/NAGA_C"/>
</dbReference>
<evidence type="ECO:0000256" key="11">
    <source>
        <dbReference type="RuleBase" id="RU361168"/>
    </source>
</evidence>
<evidence type="ECO:0000256" key="2">
    <source>
        <dbReference type="ARBA" id="ARBA00009743"/>
    </source>
</evidence>
<dbReference type="GO" id="GO:0004557">
    <property type="term" value="F:alpha-galactosidase activity"/>
    <property type="evidence" value="ECO:0007669"/>
    <property type="project" value="TreeGrafter"/>
</dbReference>
<dbReference type="GO" id="GO:0016020">
    <property type="term" value="C:membrane"/>
    <property type="evidence" value="ECO:0007669"/>
    <property type="project" value="GOC"/>
</dbReference>
<evidence type="ECO:0000256" key="7">
    <source>
        <dbReference type="ARBA" id="ARBA00023157"/>
    </source>
</evidence>
<dbReference type="Pfam" id="PF16499">
    <property type="entry name" value="Melibiase_2"/>
    <property type="match status" value="1"/>
</dbReference>
<comment type="similarity">
    <text evidence="2 11">Belongs to the glycosyl hydrolase 27 family.</text>
</comment>
<dbReference type="InterPro" id="IPR013780">
    <property type="entry name" value="Glyco_hydro_b"/>
</dbReference>
<dbReference type="Gene3D" id="2.60.40.1180">
    <property type="entry name" value="Golgi alpha-mannosidase II"/>
    <property type="match status" value="1"/>
</dbReference>
<dbReference type="SUPFAM" id="SSF51445">
    <property type="entry name" value="(Trans)glycosidases"/>
    <property type="match status" value="1"/>
</dbReference>
<evidence type="ECO:0000256" key="5">
    <source>
        <dbReference type="ARBA" id="ARBA00022801"/>
    </source>
</evidence>
<comment type="subcellular location">
    <subcellularLocation>
        <location evidence="1">Lysosome</location>
    </subcellularLocation>
</comment>
<comment type="subunit">
    <text evidence="3 11">Homodimer.</text>
</comment>
<evidence type="ECO:0000256" key="1">
    <source>
        <dbReference type="ARBA" id="ARBA00004371"/>
    </source>
</evidence>
<dbReference type="GO" id="GO:0016139">
    <property type="term" value="P:glycoside catabolic process"/>
    <property type="evidence" value="ECO:0007669"/>
    <property type="project" value="TreeGrafter"/>
</dbReference>
<keyword evidence="10 11" id="KW-0326">Glycosidase</keyword>
<reference evidence="13" key="1">
    <citation type="submission" date="2020-11" db="EMBL/GenBank/DDBJ databases">
        <authorList>
            <person name="Whitehead M."/>
        </authorList>
    </citation>
    <scope>NUCLEOTIDE SEQUENCE</scope>
    <source>
        <strain evidence="13">EGII</strain>
    </source>
</reference>
<dbReference type="InterPro" id="IPR002241">
    <property type="entry name" value="Glyco_hydro_27"/>
</dbReference>
<comment type="caution">
    <text evidence="13">The sequence shown here is derived from an EMBL/GenBank/DDBJ whole genome shotgun (WGS) entry which is preliminary data.</text>
</comment>
<evidence type="ECO:0000256" key="9">
    <source>
        <dbReference type="ARBA" id="ARBA00023228"/>
    </source>
</evidence>
<keyword evidence="7 11" id="KW-1015">Disulfide bond</keyword>
<dbReference type="EC" id="3.2.1.-" evidence="11"/>
<evidence type="ECO:0000256" key="6">
    <source>
        <dbReference type="ARBA" id="ARBA00023098"/>
    </source>
</evidence>
<protein>
    <recommendedName>
        <fullName evidence="11">Alpha-galactosidase</fullName>
        <ecNumber evidence="11">3.2.1.-</ecNumber>
    </recommendedName>
</protein>